<organism evidence="14 15">
    <name type="scientific">Thermoflavimicrobium dichotomicum</name>
    <dbReference type="NCBI Taxonomy" id="46223"/>
    <lineage>
        <taxon>Bacteria</taxon>
        <taxon>Bacillati</taxon>
        <taxon>Bacillota</taxon>
        <taxon>Bacilli</taxon>
        <taxon>Bacillales</taxon>
        <taxon>Thermoactinomycetaceae</taxon>
        <taxon>Thermoflavimicrobium</taxon>
    </lineage>
</organism>
<dbReference type="Pfam" id="PF04055">
    <property type="entry name" value="Radical_SAM"/>
    <property type="match status" value="1"/>
</dbReference>
<evidence type="ECO:0000256" key="12">
    <source>
        <dbReference type="HAMAP-Rule" id="MF_01225"/>
    </source>
</evidence>
<feature type="binding site" evidence="12">
    <location>
        <position position="71"/>
    </location>
    <ligand>
        <name>GTP</name>
        <dbReference type="ChEBI" id="CHEBI:37565"/>
    </ligand>
</feature>
<comment type="catalytic activity">
    <reaction evidence="11 12">
        <text>GTP + AH2 + S-adenosyl-L-methionine = (8S)-3',8-cyclo-7,8-dihydroguanosine 5'-triphosphate + 5'-deoxyadenosine + L-methionine + A + H(+)</text>
        <dbReference type="Rhea" id="RHEA:49576"/>
        <dbReference type="ChEBI" id="CHEBI:13193"/>
        <dbReference type="ChEBI" id="CHEBI:15378"/>
        <dbReference type="ChEBI" id="CHEBI:17319"/>
        <dbReference type="ChEBI" id="CHEBI:17499"/>
        <dbReference type="ChEBI" id="CHEBI:37565"/>
        <dbReference type="ChEBI" id="CHEBI:57844"/>
        <dbReference type="ChEBI" id="CHEBI:59789"/>
        <dbReference type="ChEBI" id="CHEBI:131766"/>
        <dbReference type="EC" id="4.1.99.22"/>
    </reaction>
</comment>
<evidence type="ECO:0000256" key="10">
    <source>
        <dbReference type="ARBA" id="ARBA00023239"/>
    </source>
</evidence>
<comment type="cofactor">
    <cofactor evidence="12">
        <name>[4Fe-4S] cluster</name>
        <dbReference type="ChEBI" id="CHEBI:49883"/>
    </cofactor>
    <text evidence="12">Binds 2 [4Fe-4S] clusters. Binds 1 [4Fe-4S] cluster coordinated with 3 cysteines and an exchangeable S-adenosyl-L-methionine and 1 [4Fe-4S] cluster coordinated with 3 cysteines and the GTP-derived substrate.</text>
</comment>
<protein>
    <recommendedName>
        <fullName evidence="1 12">GTP 3',8-cyclase</fullName>
        <ecNumber evidence="1 12">4.1.99.22</ecNumber>
    </recommendedName>
    <alternativeName>
        <fullName evidence="12">Molybdenum cofactor biosynthesis protein A</fullName>
    </alternativeName>
</protein>
<keyword evidence="6 12" id="KW-0408">Iron</keyword>
<feature type="binding site" evidence="12">
    <location>
        <position position="261"/>
    </location>
    <ligand>
        <name>[4Fe-4S] cluster</name>
        <dbReference type="ChEBI" id="CHEBI:49883"/>
        <label>2</label>
        <note>4Fe-4S-substrate</note>
    </ligand>
</feature>
<keyword evidence="3 12" id="KW-0949">S-adenosyl-L-methionine</keyword>
<dbReference type="Gene3D" id="3.20.20.70">
    <property type="entry name" value="Aldolase class I"/>
    <property type="match status" value="1"/>
</dbReference>
<dbReference type="GO" id="GO:0046872">
    <property type="term" value="F:metal ion binding"/>
    <property type="evidence" value="ECO:0007669"/>
    <property type="project" value="UniProtKB-KW"/>
</dbReference>
<dbReference type="UniPathway" id="UPA00344"/>
<dbReference type="GO" id="GO:0061799">
    <property type="term" value="F:cyclic pyranopterin monophosphate synthase activity"/>
    <property type="evidence" value="ECO:0007669"/>
    <property type="project" value="TreeGrafter"/>
</dbReference>
<evidence type="ECO:0000256" key="9">
    <source>
        <dbReference type="ARBA" id="ARBA00023150"/>
    </source>
</evidence>
<evidence type="ECO:0000256" key="7">
    <source>
        <dbReference type="ARBA" id="ARBA00023014"/>
    </source>
</evidence>
<dbReference type="InterPro" id="IPR040064">
    <property type="entry name" value="MoaA-like"/>
</dbReference>
<dbReference type="RefSeq" id="WP_093230940.1">
    <property type="nucleotide sequence ID" value="NZ_FORR01000014.1"/>
</dbReference>
<feature type="binding site" evidence="12">
    <location>
        <position position="102"/>
    </location>
    <ligand>
        <name>GTP</name>
        <dbReference type="ChEBI" id="CHEBI:37565"/>
    </ligand>
</feature>
<feature type="binding site" evidence="12">
    <location>
        <position position="17"/>
    </location>
    <ligand>
        <name>GTP</name>
        <dbReference type="ChEBI" id="CHEBI:37565"/>
    </ligand>
</feature>
<evidence type="ECO:0000256" key="2">
    <source>
        <dbReference type="ARBA" id="ARBA00022485"/>
    </source>
</evidence>
<keyword evidence="15" id="KW-1185">Reference proteome</keyword>
<dbReference type="SFLD" id="SFLDG01067">
    <property type="entry name" value="SPASM/twitch_domain_containing"/>
    <property type="match status" value="1"/>
</dbReference>
<dbReference type="NCBIfam" id="TIGR02666">
    <property type="entry name" value="moaA"/>
    <property type="match status" value="1"/>
</dbReference>
<keyword evidence="10 12" id="KW-0456">Lyase</keyword>
<keyword evidence="9 12" id="KW-0501">Molybdenum cofactor biosynthesis</keyword>
<evidence type="ECO:0000256" key="11">
    <source>
        <dbReference type="ARBA" id="ARBA00048697"/>
    </source>
</evidence>
<dbReference type="SFLD" id="SFLDG01383">
    <property type="entry name" value="cyclic_pyranopterin_phosphate"/>
    <property type="match status" value="1"/>
</dbReference>
<dbReference type="HAMAP" id="MF_01225_B">
    <property type="entry name" value="MoaA_B"/>
    <property type="match status" value="1"/>
</dbReference>
<feature type="binding site" evidence="12">
    <location>
        <position position="163"/>
    </location>
    <ligand>
        <name>GTP</name>
        <dbReference type="ChEBI" id="CHEBI:37565"/>
    </ligand>
</feature>
<comment type="similarity">
    <text evidence="12">Belongs to the radical SAM superfamily. MoaA family.</text>
</comment>
<evidence type="ECO:0000259" key="13">
    <source>
        <dbReference type="PROSITE" id="PS51918"/>
    </source>
</evidence>
<keyword evidence="8 12" id="KW-0342">GTP-binding</keyword>
<evidence type="ECO:0000256" key="6">
    <source>
        <dbReference type="ARBA" id="ARBA00023004"/>
    </source>
</evidence>
<evidence type="ECO:0000256" key="3">
    <source>
        <dbReference type="ARBA" id="ARBA00022691"/>
    </source>
</evidence>
<dbReference type="GO" id="GO:0051539">
    <property type="term" value="F:4 iron, 4 sulfur cluster binding"/>
    <property type="evidence" value="ECO:0007669"/>
    <property type="project" value="UniProtKB-UniRule"/>
</dbReference>
<dbReference type="InterPro" id="IPR006638">
    <property type="entry name" value="Elp3/MiaA/NifB-like_rSAM"/>
</dbReference>
<dbReference type="SFLD" id="SFLDG01386">
    <property type="entry name" value="main_SPASM_domain-containing"/>
    <property type="match status" value="1"/>
</dbReference>
<dbReference type="STRING" id="46223.SAMN05421852_11471"/>
<sequence>MTERTLDKLNRPLKDLRISVTDRCNFRCRYCMPEEIFGRDYAFLPKEKLLRYEEINRLVRIFASLGVTKIRITGGEPLLRKDLPELIRMIASIEDIKDIALTTNGVLLKNLARQLKEAGLQRINVSLDTLDSEKFTRLNSRFHRVEQVLEGIEAAAAAGLQVKVNMVVMKGINDDEIVSFARYFRDTQHILRFIEFMDVGNTNGWNMEKVVPKEEIISKIQSEMPIERVEPNYFGEVATRYRYKGTDKEFGIISSITEPFCSSCTRARLSSDGNLYTCLFASKGYPLLQLLRSGASDETIRAKIIEIWQDRTDRYSEERFQLSQEQKQKKIEMSYIGG</sequence>
<evidence type="ECO:0000256" key="1">
    <source>
        <dbReference type="ARBA" id="ARBA00012167"/>
    </source>
</evidence>
<evidence type="ECO:0000256" key="8">
    <source>
        <dbReference type="ARBA" id="ARBA00023134"/>
    </source>
</evidence>
<evidence type="ECO:0000313" key="14">
    <source>
        <dbReference type="EMBL" id="SFJ62687.1"/>
    </source>
</evidence>
<feature type="binding site" evidence="12">
    <location>
        <position position="197"/>
    </location>
    <ligand>
        <name>S-adenosyl-L-methionine</name>
        <dbReference type="ChEBI" id="CHEBI:59789"/>
    </ligand>
</feature>
<dbReference type="GO" id="GO:0005525">
    <property type="term" value="F:GTP binding"/>
    <property type="evidence" value="ECO:0007669"/>
    <property type="project" value="UniProtKB-UniRule"/>
</dbReference>
<accession>A0A1I3SZG3</accession>
<evidence type="ECO:0000256" key="5">
    <source>
        <dbReference type="ARBA" id="ARBA00022741"/>
    </source>
</evidence>
<dbReference type="PROSITE" id="PS51918">
    <property type="entry name" value="RADICAL_SAM"/>
    <property type="match status" value="1"/>
</dbReference>
<dbReference type="InterPro" id="IPR050105">
    <property type="entry name" value="MoCo_biosynth_MoaA/MoaC"/>
</dbReference>
<dbReference type="InterPro" id="IPR000385">
    <property type="entry name" value="MoaA_NifB_PqqE_Fe-S-bd_CS"/>
</dbReference>
<feature type="binding site" evidence="12">
    <location>
        <position position="28"/>
    </location>
    <ligand>
        <name>[4Fe-4S] cluster</name>
        <dbReference type="ChEBI" id="CHEBI:49883"/>
        <label>1</label>
        <note>4Fe-4S-S-AdoMet</note>
    </ligand>
</feature>
<dbReference type="PROSITE" id="PS01305">
    <property type="entry name" value="MOAA_NIFB_PQQE"/>
    <property type="match status" value="1"/>
</dbReference>
<keyword evidence="4 12" id="KW-0479">Metal-binding</keyword>
<feature type="binding site" evidence="12">
    <location>
        <position position="264"/>
    </location>
    <ligand>
        <name>[4Fe-4S] cluster</name>
        <dbReference type="ChEBI" id="CHEBI:49883"/>
        <label>2</label>
        <note>4Fe-4S-substrate</note>
    </ligand>
</feature>
<dbReference type="InterPro" id="IPR013785">
    <property type="entry name" value="Aldolase_TIM"/>
</dbReference>
<dbReference type="PANTHER" id="PTHR22960">
    <property type="entry name" value="MOLYBDOPTERIN COFACTOR SYNTHESIS PROTEIN A"/>
    <property type="match status" value="1"/>
</dbReference>
<dbReference type="InterPro" id="IPR010505">
    <property type="entry name" value="MoaA_twitch"/>
</dbReference>
<dbReference type="NCBIfam" id="NF001199">
    <property type="entry name" value="PRK00164.2-1"/>
    <property type="match status" value="1"/>
</dbReference>
<comment type="function">
    <text evidence="12">Catalyzes the cyclization of GTP to (8S)-3',8-cyclo-7,8-dihydroguanosine 5'-triphosphate.</text>
</comment>
<keyword evidence="2 12" id="KW-0004">4Fe-4S</keyword>
<comment type="pathway">
    <text evidence="12">Cofactor biosynthesis; molybdopterin biosynthesis.</text>
</comment>
<feature type="binding site" evidence="12">
    <location>
        <position position="75"/>
    </location>
    <ligand>
        <name>S-adenosyl-L-methionine</name>
        <dbReference type="ChEBI" id="CHEBI:59789"/>
    </ligand>
</feature>
<proteinExistence type="inferred from homology"/>
<evidence type="ECO:0000313" key="15">
    <source>
        <dbReference type="Proteomes" id="UP000199545"/>
    </source>
</evidence>
<dbReference type="EMBL" id="FORR01000014">
    <property type="protein sequence ID" value="SFJ62687.1"/>
    <property type="molecule type" value="Genomic_DNA"/>
</dbReference>
<dbReference type="GO" id="GO:0061798">
    <property type="term" value="F:GTP 3',8'-cyclase activity"/>
    <property type="evidence" value="ECO:0007669"/>
    <property type="project" value="UniProtKB-UniRule"/>
</dbReference>
<evidence type="ECO:0000256" key="4">
    <source>
        <dbReference type="ARBA" id="ARBA00022723"/>
    </source>
</evidence>
<dbReference type="PANTHER" id="PTHR22960:SF0">
    <property type="entry name" value="MOLYBDENUM COFACTOR BIOSYNTHESIS PROTEIN 1"/>
    <property type="match status" value="1"/>
</dbReference>
<dbReference type="GO" id="GO:1904047">
    <property type="term" value="F:S-adenosyl-L-methionine binding"/>
    <property type="evidence" value="ECO:0007669"/>
    <property type="project" value="UniProtKB-UniRule"/>
</dbReference>
<dbReference type="SMART" id="SM00729">
    <property type="entry name" value="Elp3"/>
    <property type="match status" value="1"/>
</dbReference>
<dbReference type="InterPro" id="IPR007197">
    <property type="entry name" value="rSAM"/>
</dbReference>
<dbReference type="EC" id="4.1.99.22" evidence="1 12"/>
<comment type="subunit">
    <text evidence="12">Monomer and homodimer.</text>
</comment>
<dbReference type="Pfam" id="PF06463">
    <property type="entry name" value="Mob_synth_C"/>
    <property type="match status" value="1"/>
</dbReference>
<keyword evidence="7 12" id="KW-0411">Iron-sulfur</keyword>
<feature type="binding site" evidence="12">
    <location>
        <position position="30"/>
    </location>
    <ligand>
        <name>S-adenosyl-L-methionine</name>
        <dbReference type="ChEBI" id="CHEBI:59789"/>
    </ligand>
</feature>
<gene>
    <name evidence="12" type="primary">moaA</name>
    <name evidence="14" type="ORF">SAMN05421852_11471</name>
</gene>
<reference evidence="14 15" key="1">
    <citation type="submission" date="2016-10" db="EMBL/GenBank/DDBJ databases">
        <authorList>
            <person name="de Groot N.N."/>
        </authorList>
    </citation>
    <scope>NUCLEOTIDE SEQUENCE [LARGE SCALE GENOMIC DNA]</scope>
    <source>
        <strain evidence="14 15">DSM 44778</strain>
    </source>
</reference>
<dbReference type="CDD" id="cd21117">
    <property type="entry name" value="Twitch_MoaA"/>
    <property type="match status" value="1"/>
</dbReference>
<feature type="binding site" evidence="12">
    <location>
        <position position="126"/>
    </location>
    <ligand>
        <name>S-adenosyl-L-methionine</name>
        <dbReference type="ChEBI" id="CHEBI:59789"/>
    </ligand>
</feature>
<dbReference type="InterPro" id="IPR013483">
    <property type="entry name" value="MoaA"/>
</dbReference>
<dbReference type="Proteomes" id="UP000199545">
    <property type="component" value="Unassembled WGS sequence"/>
</dbReference>
<dbReference type="GO" id="GO:0006777">
    <property type="term" value="P:Mo-molybdopterin cofactor biosynthetic process"/>
    <property type="evidence" value="ECO:0007669"/>
    <property type="project" value="UniProtKB-UniRule"/>
</dbReference>
<feature type="binding site" evidence="12">
    <location>
        <position position="278"/>
    </location>
    <ligand>
        <name>[4Fe-4S] cluster</name>
        <dbReference type="ChEBI" id="CHEBI:49883"/>
        <label>2</label>
        <note>4Fe-4S-substrate</note>
    </ligand>
</feature>
<dbReference type="InterPro" id="IPR058240">
    <property type="entry name" value="rSAM_sf"/>
</dbReference>
<keyword evidence="5 12" id="KW-0547">Nucleotide-binding</keyword>
<dbReference type="SFLD" id="SFLDS00029">
    <property type="entry name" value="Radical_SAM"/>
    <property type="match status" value="1"/>
</dbReference>
<feature type="binding site" evidence="12">
    <location>
        <position position="31"/>
    </location>
    <ligand>
        <name>[4Fe-4S] cluster</name>
        <dbReference type="ChEBI" id="CHEBI:49883"/>
        <label>1</label>
        <note>4Fe-4S-S-AdoMet</note>
    </ligand>
</feature>
<dbReference type="AlphaFoldDB" id="A0A1I3SZG3"/>
<dbReference type="CDD" id="cd01335">
    <property type="entry name" value="Radical_SAM"/>
    <property type="match status" value="1"/>
</dbReference>
<name>A0A1I3SZG3_9BACL</name>
<feature type="domain" description="Radical SAM core" evidence="13">
    <location>
        <begin position="8"/>
        <end position="227"/>
    </location>
</feature>
<feature type="binding site" evidence="12">
    <location>
        <position position="24"/>
    </location>
    <ligand>
        <name>[4Fe-4S] cluster</name>
        <dbReference type="ChEBI" id="CHEBI:49883"/>
        <label>1</label>
        <note>4Fe-4S-S-AdoMet</note>
    </ligand>
</feature>
<feature type="binding site" evidence="12">
    <location>
        <begin position="266"/>
        <end position="268"/>
    </location>
    <ligand>
        <name>GTP</name>
        <dbReference type="ChEBI" id="CHEBI:37565"/>
    </ligand>
</feature>
<dbReference type="OrthoDB" id="9763993at2"/>
<dbReference type="SUPFAM" id="SSF102114">
    <property type="entry name" value="Radical SAM enzymes"/>
    <property type="match status" value="1"/>
</dbReference>